<dbReference type="PANTHER" id="PTHR30231:SF41">
    <property type="entry name" value="DNA POLYMERASE III SUBUNIT EPSILON"/>
    <property type="match status" value="1"/>
</dbReference>
<proteinExistence type="predicted"/>
<keyword evidence="5" id="KW-0472">Membrane</keyword>
<dbReference type="GO" id="GO:0005829">
    <property type="term" value="C:cytosol"/>
    <property type="evidence" value="ECO:0007669"/>
    <property type="project" value="TreeGrafter"/>
</dbReference>
<evidence type="ECO:0000313" key="8">
    <source>
        <dbReference type="EMBL" id="OUD08272.1"/>
    </source>
</evidence>
<dbReference type="Proteomes" id="UP000194664">
    <property type="component" value="Unassembled WGS sequence"/>
</dbReference>
<dbReference type="InterPro" id="IPR012337">
    <property type="entry name" value="RNaseH-like_sf"/>
</dbReference>
<protein>
    <recommendedName>
        <fullName evidence="1">DNA-directed DNA polymerase</fullName>
        <ecNumber evidence="1">2.7.7.7</ecNumber>
    </recommendedName>
</protein>
<dbReference type="EMBL" id="MSPP01000006">
    <property type="protein sequence ID" value="OUD08272.1"/>
    <property type="molecule type" value="Genomic_DNA"/>
</dbReference>
<feature type="transmembrane region" description="Helical" evidence="5">
    <location>
        <begin position="40"/>
        <end position="63"/>
    </location>
</feature>
<evidence type="ECO:0000256" key="5">
    <source>
        <dbReference type="SAM" id="Phobius"/>
    </source>
</evidence>
<dbReference type="GO" id="GO:0045004">
    <property type="term" value="P:DNA replication proofreading"/>
    <property type="evidence" value="ECO:0007669"/>
    <property type="project" value="TreeGrafter"/>
</dbReference>
<comment type="function">
    <text evidence="2">DNA polymerase III is a complex, multichain enzyme responsible for most of the replicative synthesis in bacteria. The epsilon subunit contain the editing function and is a proofreading 3'-5' exonuclease.</text>
</comment>
<dbReference type="InterPro" id="IPR035965">
    <property type="entry name" value="PAS-like_dom_sf"/>
</dbReference>
<gene>
    <name evidence="8" type="ORF">BVC71_13955</name>
</gene>
<keyword evidence="9" id="KW-1185">Reference proteome</keyword>
<keyword evidence="5" id="KW-1133">Transmembrane helix</keyword>
<dbReference type="OrthoDB" id="9804290at2"/>
<dbReference type="GO" id="GO:0003677">
    <property type="term" value="F:DNA binding"/>
    <property type="evidence" value="ECO:0007669"/>
    <property type="project" value="InterPro"/>
</dbReference>
<dbReference type="InterPro" id="IPR000014">
    <property type="entry name" value="PAS"/>
</dbReference>
<dbReference type="InterPro" id="IPR036397">
    <property type="entry name" value="RNaseH_sf"/>
</dbReference>
<reference evidence="8 9" key="1">
    <citation type="submission" date="2016-12" db="EMBL/GenBank/DDBJ databases">
        <title>The draft genome sequence of HSLHS2.</title>
        <authorList>
            <person name="Hu D."/>
            <person name="Wang L."/>
            <person name="Shao Z."/>
        </authorList>
    </citation>
    <scope>NUCLEOTIDE SEQUENCE [LARGE SCALE GENOMIC DNA]</scope>
    <source>
        <strain evidence="8">MCCC 1A06712</strain>
    </source>
</reference>
<dbReference type="InterPro" id="IPR006054">
    <property type="entry name" value="DnaQ"/>
</dbReference>
<dbReference type="NCBIfam" id="TIGR00573">
    <property type="entry name" value="dnaq"/>
    <property type="match status" value="1"/>
</dbReference>
<dbReference type="SMART" id="SM00479">
    <property type="entry name" value="EXOIII"/>
    <property type="match status" value="1"/>
</dbReference>
<dbReference type="RefSeq" id="WP_086452306.1">
    <property type="nucleotide sequence ID" value="NZ_MSPP01000006.1"/>
</dbReference>
<evidence type="ECO:0000313" key="9">
    <source>
        <dbReference type="Proteomes" id="UP000194664"/>
    </source>
</evidence>
<feature type="domain" description="PAS" evidence="6">
    <location>
        <begin position="134"/>
        <end position="201"/>
    </location>
</feature>
<feature type="transmembrane region" description="Helical" evidence="5">
    <location>
        <begin position="12"/>
        <end position="34"/>
    </location>
</feature>
<comment type="caution">
    <text evidence="8">The sequence shown here is derived from an EMBL/GenBank/DDBJ whole genome shotgun (WGS) entry which is preliminary data.</text>
</comment>
<dbReference type="InterPro" id="IPR013520">
    <property type="entry name" value="Ribonucl_H"/>
</dbReference>
<dbReference type="GO" id="GO:0008408">
    <property type="term" value="F:3'-5' exonuclease activity"/>
    <property type="evidence" value="ECO:0007669"/>
    <property type="project" value="TreeGrafter"/>
</dbReference>
<comment type="subunit">
    <text evidence="3">DNA polymerase III contains a core (composed of alpha, epsilon and theta chains) that associates with a tau subunit. This core dimerizes to form the POLIII' complex. PolIII' associates with the gamma complex (composed of gamma, delta, delta', psi and chi chains) and with the beta chain to form the complete DNA polymerase III complex.</text>
</comment>
<dbReference type="PANTHER" id="PTHR30231">
    <property type="entry name" value="DNA POLYMERASE III SUBUNIT EPSILON"/>
    <property type="match status" value="1"/>
</dbReference>
<evidence type="ECO:0000256" key="1">
    <source>
        <dbReference type="ARBA" id="ARBA00012417"/>
    </source>
</evidence>
<dbReference type="Pfam" id="PF00929">
    <property type="entry name" value="RNase_T"/>
    <property type="match status" value="1"/>
</dbReference>
<name>A0A251WV47_9RHOB</name>
<dbReference type="CDD" id="cd06127">
    <property type="entry name" value="DEDDh"/>
    <property type="match status" value="1"/>
</dbReference>
<evidence type="ECO:0000259" key="6">
    <source>
        <dbReference type="SMART" id="SM00091"/>
    </source>
</evidence>
<dbReference type="AlphaFoldDB" id="A0A251WV47"/>
<dbReference type="SUPFAM" id="SSF55785">
    <property type="entry name" value="PYP-like sensor domain (PAS domain)"/>
    <property type="match status" value="1"/>
</dbReference>
<dbReference type="Gene3D" id="3.30.420.10">
    <property type="entry name" value="Ribonuclease H-like superfamily/Ribonuclease H"/>
    <property type="match status" value="1"/>
</dbReference>
<feature type="domain" description="Exonuclease" evidence="7">
    <location>
        <begin position="476"/>
        <end position="646"/>
    </location>
</feature>
<dbReference type="SMART" id="SM00091">
    <property type="entry name" value="PAS"/>
    <property type="match status" value="1"/>
</dbReference>
<evidence type="ECO:0000256" key="3">
    <source>
        <dbReference type="ARBA" id="ARBA00026073"/>
    </source>
</evidence>
<evidence type="ECO:0000256" key="4">
    <source>
        <dbReference type="ARBA" id="ARBA00049244"/>
    </source>
</evidence>
<accession>A0A251WV47</accession>
<dbReference type="GO" id="GO:0003887">
    <property type="term" value="F:DNA-directed DNA polymerase activity"/>
    <property type="evidence" value="ECO:0007669"/>
    <property type="project" value="UniProtKB-EC"/>
</dbReference>
<evidence type="ECO:0000259" key="7">
    <source>
        <dbReference type="SMART" id="SM00479"/>
    </source>
</evidence>
<sequence>MKLSSMHLRLRVFLFFALIAVAGFSVFVLGLWLGSDRADGLVLAGIIGGFGLTALVTWVWWLFDKNLAQPMQELAGALSARTHGVGAAIDRDGIKYLGDLGPAAMQAARQMTEYQGSFSDNIAKETKAVIQEKERLAALADDVAYGVIMCSAQHRIVFYNAVAASMLNGAECQPGLGHSIFDFLARDSISNAYDRLRSDSNNSGMRFNVSTADSTGFISVRMRLIHGGGYVLSLDPETAQISQSSALLASIFTDLGPRIMSLRTALSLRAELPELMNDPEMDQAMATDLGELLDRLSEMTDDYDQLRSDMGAKVEPVSATYVVNAVKDQFPDLVVDGAELTLRVAANDIIALIGHVIRALQSEVKARAVSFIIVPDQTGAMAVIGWMGDAVHYDDLARWLSQPVAHNVTGHQILHDQNLEIWPEAGRVGRAVIKLPLPVAKPSEFLSIQRKGAYDFGLIEKSVPDILADTDLADLTYVVFDTETTGLHPERGDEICQIAALRVVNSRVIPTEEFDTLVNPGRVIPAASTAIHHITNDMVEMAPSIKIVGAQFHSFARGSILVAHNAPFDLEFLRRKQTIIGKEFSNPVIDTVLLSAVVFGQDAEHTLDAVCDRLGIFIPENVRHTAMGDTIATAEAFLKMLAMARSKGIVTFGQLIEQTRKHRRLIADLNADHL</sequence>
<keyword evidence="5" id="KW-0812">Transmembrane</keyword>
<organism evidence="8 9">
    <name type="scientific">Marivivens niveibacter</name>
    <dbReference type="NCBI Taxonomy" id="1930667"/>
    <lineage>
        <taxon>Bacteria</taxon>
        <taxon>Pseudomonadati</taxon>
        <taxon>Pseudomonadota</taxon>
        <taxon>Alphaproteobacteria</taxon>
        <taxon>Rhodobacterales</taxon>
        <taxon>Paracoccaceae</taxon>
        <taxon>Marivivens group</taxon>
        <taxon>Marivivens</taxon>
    </lineage>
</organism>
<dbReference type="Gene3D" id="3.30.450.20">
    <property type="entry name" value="PAS domain"/>
    <property type="match status" value="1"/>
</dbReference>
<dbReference type="SUPFAM" id="SSF53098">
    <property type="entry name" value="Ribonuclease H-like"/>
    <property type="match status" value="1"/>
</dbReference>
<dbReference type="EC" id="2.7.7.7" evidence="1"/>
<dbReference type="FunFam" id="3.30.420.10:FF:000045">
    <property type="entry name" value="3'-5' exonuclease DinG"/>
    <property type="match status" value="1"/>
</dbReference>
<evidence type="ECO:0000256" key="2">
    <source>
        <dbReference type="ARBA" id="ARBA00025483"/>
    </source>
</evidence>
<comment type="catalytic activity">
    <reaction evidence="4">
        <text>DNA(n) + a 2'-deoxyribonucleoside 5'-triphosphate = DNA(n+1) + diphosphate</text>
        <dbReference type="Rhea" id="RHEA:22508"/>
        <dbReference type="Rhea" id="RHEA-COMP:17339"/>
        <dbReference type="Rhea" id="RHEA-COMP:17340"/>
        <dbReference type="ChEBI" id="CHEBI:33019"/>
        <dbReference type="ChEBI" id="CHEBI:61560"/>
        <dbReference type="ChEBI" id="CHEBI:173112"/>
        <dbReference type="EC" id="2.7.7.7"/>
    </reaction>
</comment>